<feature type="non-terminal residue" evidence="3">
    <location>
        <position position="1"/>
    </location>
</feature>
<keyword evidence="4" id="KW-1185">Reference proteome</keyword>
<evidence type="ECO:0000313" key="3">
    <source>
        <dbReference type="EMBL" id="CAH1731430.1"/>
    </source>
</evidence>
<keyword evidence="1" id="KW-0479">Metal-binding</keyword>
<feature type="domain" description="C2H2-type" evidence="2">
    <location>
        <begin position="5"/>
        <end position="28"/>
    </location>
</feature>
<dbReference type="PROSITE" id="PS50157">
    <property type="entry name" value="ZINC_FINGER_C2H2_2"/>
    <property type="match status" value="2"/>
</dbReference>
<name>A0A9P0NPF3_APHGO</name>
<dbReference type="SUPFAM" id="SSF57667">
    <property type="entry name" value="beta-beta-alpha zinc fingers"/>
    <property type="match status" value="1"/>
</dbReference>
<dbReference type="Pfam" id="PF13894">
    <property type="entry name" value="zf-C2H2_4"/>
    <property type="match status" value="1"/>
</dbReference>
<proteinExistence type="predicted"/>
<accession>A0A9P0NPF3</accession>
<dbReference type="InterPro" id="IPR013087">
    <property type="entry name" value="Znf_C2H2_type"/>
</dbReference>
<dbReference type="InterPro" id="IPR036236">
    <property type="entry name" value="Znf_C2H2_sf"/>
</dbReference>
<reference evidence="3" key="1">
    <citation type="submission" date="2022-02" db="EMBL/GenBank/DDBJ databases">
        <authorList>
            <person name="King R."/>
        </authorList>
    </citation>
    <scope>NUCLEOTIDE SEQUENCE</scope>
</reference>
<reference evidence="3" key="2">
    <citation type="submission" date="2022-10" db="EMBL/GenBank/DDBJ databases">
        <authorList>
            <consortium name="ENA_rothamsted_submissions"/>
            <consortium name="culmorum"/>
            <person name="King R."/>
        </authorList>
    </citation>
    <scope>NUCLEOTIDE SEQUENCE</scope>
</reference>
<dbReference type="PROSITE" id="PS00028">
    <property type="entry name" value="ZINC_FINGER_C2H2_1"/>
    <property type="match status" value="2"/>
</dbReference>
<feature type="domain" description="C2H2-type" evidence="2">
    <location>
        <begin position="38"/>
        <end position="66"/>
    </location>
</feature>
<dbReference type="Pfam" id="PF10551">
    <property type="entry name" value="MULE"/>
    <property type="match status" value="1"/>
</dbReference>
<protein>
    <recommendedName>
        <fullName evidence="2">C2H2-type domain-containing protein</fullName>
    </recommendedName>
</protein>
<dbReference type="InterPro" id="IPR018289">
    <property type="entry name" value="MULE_transposase_dom"/>
</dbReference>
<evidence type="ECO:0000313" key="4">
    <source>
        <dbReference type="Proteomes" id="UP001154329"/>
    </source>
</evidence>
<dbReference type="GO" id="GO:0008270">
    <property type="term" value="F:zinc ion binding"/>
    <property type="evidence" value="ECO:0007669"/>
    <property type="project" value="UniProtKB-KW"/>
</dbReference>
<dbReference type="PANTHER" id="PTHR33936">
    <property type="entry name" value="PROTEIN CBG17840"/>
    <property type="match status" value="1"/>
</dbReference>
<dbReference type="AlphaFoldDB" id="A0A9P0NPF3"/>
<gene>
    <name evidence="3" type="ORF">APHIGO_LOCUS8140</name>
</gene>
<evidence type="ECO:0000256" key="1">
    <source>
        <dbReference type="PROSITE-ProRule" id="PRU00042"/>
    </source>
</evidence>
<dbReference type="SMART" id="SM00355">
    <property type="entry name" value="ZnF_C2H2"/>
    <property type="match status" value="3"/>
</dbReference>
<dbReference type="Gene3D" id="3.30.160.60">
    <property type="entry name" value="Classic Zinc Finger"/>
    <property type="match status" value="1"/>
</dbReference>
<evidence type="ECO:0000259" key="2">
    <source>
        <dbReference type="PROSITE" id="PS50157"/>
    </source>
</evidence>
<dbReference type="EMBL" id="OU899036">
    <property type="protein sequence ID" value="CAH1731430.1"/>
    <property type="molecule type" value="Genomic_DNA"/>
</dbReference>
<organism evidence="3 4">
    <name type="scientific">Aphis gossypii</name>
    <name type="common">Cotton aphid</name>
    <dbReference type="NCBI Taxonomy" id="80765"/>
    <lineage>
        <taxon>Eukaryota</taxon>
        <taxon>Metazoa</taxon>
        <taxon>Ecdysozoa</taxon>
        <taxon>Arthropoda</taxon>
        <taxon>Hexapoda</taxon>
        <taxon>Insecta</taxon>
        <taxon>Pterygota</taxon>
        <taxon>Neoptera</taxon>
        <taxon>Paraneoptera</taxon>
        <taxon>Hemiptera</taxon>
        <taxon>Sternorrhyncha</taxon>
        <taxon>Aphidomorpha</taxon>
        <taxon>Aphidoidea</taxon>
        <taxon>Aphididae</taxon>
        <taxon>Aphidini</taxon>
        <taxon>Aphis</taxon>
        <taxon>Aphis</taxon>
    </lineage>
</organism>
<dbReference type="PANTHER" id="PTHR33936:SF24">
    <property type="entry name" value="C2H2-TYPE DOMAIN-CONTAINING PROTEIN"/>
    <property type="match status" value="1"/>
</dbReference>
<keyword evidence="1" id="KW-0863">Zinc-finger</keyword>
<dbReference type="InterPro" id="IPR052797">
    <property type="entry name" value="RegFact_GeneExpr_CellDeath"/>
</dbReference>
<keyword evidence="1" id="KW-0862">Zinc</keyword>
<sequence length="463" mass="53559">MDTAIKCLYCDKIFAQRKSLYVHCRKFHDTDVVPVKDLQCGVCQKGFSTPKTLSAHVKKFHDEINTIKTKKNQTRIICPYDKCVVELFTFVKQRQHLCDVHGFDVELENINFCDISEFDSWKREMEQRTSTMYILDRAASELSDGNTRQFYYCHRSYSYRKQGNNVREIKSMGSNKIERACPSLLKVTISKFDGKVSTSFWKTHCGHELEIGRIRLDDETRTIIAGKLKEGVTFNRVLDAIREAEISPDTFNRSCLLERQDLYNIARDFNIDYATKRDSNDSISVKLWVTEMKSHEAECPVLYYKNQNESDSYLDKADFALVLMTNFQAQQIIKFGSEKICIDGTHGTNAYDIQLYTLLTVDEFGSGCPVAFCFSNRSDELIFRQFFNVVKSKVGQIQSKVFMSDDAPAFYNAWSSVMGAVTHKLLCTWHIDRNWRQNLNKISGVTEKKAIVYKTLRVLLQQT</sequence>
<dbReference type="Proteomes" id="UP001154329">
    <property type="component" value="Chromosome 3"/>
</dbReference>